<gene>
    <name evidence="8" type="primary">glpD</name>
    <name evidence="8" type="ORF">DUPY_52180</name>
</gene>
<dbReference type="PROSITE" id="PS00978">
    <property type="entry name" value="FAD_G3PDH_2"/>
    <property type="match status" value="1"/>
</dbReference>
<accession>A0A1E7W6M5</accession>
<evidence type="ECO:0000313" key="9">
    <source>
        <dbReference type="Proteomes" id="UP000175989"/>
    </source>
</evidence>
<organism evidence="8 9">
    <name type="scientific">Duganella phyllosphaerae</name>
    <dbReference type="NCBI Taxonomy" id="762836"/>
    <lineage>
        <taxon>Bacteria</taxon>
        <taxon>Pseudomonadati</taxon>
        <taxon>Pseudomonadota</taxon>
        <taxon>Betaproteobacteria</taxon>
        <taxon>Burkholderiales</taxon>
        <taxon>Oxalobacteraceae</taxon>
        <taxon>Telluria group</taxon>
        <taxon>Duganella</taxon>
    </lineage>
</organism>
<dbReference type="PATRIC" id="fig|762836.4.peg.5361"/>
<comment type="caution">
    <text evidence="8">The sequence shown here is derived from an EMBL/GenBank/DDBJ whole genome shotgun (WGS) entry which is preliminary data.</text>
</comment>
<name>A0A1E7W6M5_9BURK</name>
<evidence type="ECO:0000256" key="5">
    <source>
        <dbReference type="ARBA" id="ARBA00023002"/>
    </source>
</evidence>
<proteinExistence type="inferred from homology"/>
<evidence type="ECO:0000256" key="1">
    <source>
        <dbReference type="ARBA" id="ARBA00001974"/>
    </source>
</evidence>
<dbReference type="InterPro" id="IPR000447">
    <property type="entry name" value="G3P_DH_FAD-dep"/>
</dbReference>
<dbReference type="EC" id="1.1.5.3" evidence="6"/>
<evidence type="ECO:0000256" key="6">
    <source>
        <dbReference type="RuleBase" id="RU361217"/>
    </source>
</evidence>
<dbReference type="InterPro" id="IPR038299">
    <property type="entry name" value="DAO_C_sf"/>
</dbReference>
<dbReference type="PANTHER" id="PTHR11985">
    <property type="entry name" value="GLYCEROL-3-PHOSPHATE DEHYDROGENASE"/>
    <property type="match status" value="1"/>
</dbReference>
<dbReference type="InterPro" id="IPR036188">
    <property type="entry name" value="FAD/NAD-bd_sf"/>
</dbReference>
<dbReference type="AlphaFoldDB" id="A0A1E7W6M5"/>
<dbReference type="Gene3D" id="6.10.250.1890">
    <property type="match status" value="1"/>
</dbReference>
<dbReference type="Gene3D" id="1.10.8.870">
    <property type="entry name" value="Alpha-glycerophosphate oxidase, cap domain"/>
    <property type="match status" value="1"/>
</dbReference>
<dbReference type="Gene3D" id="3.50.50.60">
    <property type="entry name" value="FAD/NAD(P)-binding domain"/>
    <property type="match status" value="1"/>
</dbReference>
<comment type="similarity">
    <text evidence="2 6">Belongs to the FAD-dependent glycerol-3-phosphate dehydrogenase family.</text>
</comment>
<protein>
    <recommendedName>
        <fullName evidence="6">Glycerol-3-phosphate dehydrogenase</fullName>
        <ecNumber evidence="6">1.1.5.3</ecNumber>
    </recommendedName>
</protein>
<dbReference type="NCBIfam" id="NF008899">
    <property type="entry name" value="PRK12266.1"/>
    <property type="match status" value="1"/>
</dbReference>
<reference evidence="9" key="1">
    <citation type="journal article" date="2016" name="Front. Microbiol.">
        <title>Molecular Keys to the Janthinobacterium and Duganella spp. Interaction with the Plant Pathogen Fusarium graminearum.</title>
        <authorList>
            <person name="Haack F.S."/>
            <person name="Poehlein A."/>
            <person name="Kroger C."/>
            <person name="Voigt C.A."/>
            <person name="Piepenbring M."/>
            <person name="Bode H.B."/>
            <person name="Daniel R."/>
            <person name="Schafer W."/>
            <person name="Streit W.R."/>
        </authorList>
    </citation>
    <scope>NUCLEOTIDE SEQUENCE [LARGE SCALE GENOMIC DNA]</scope>
    <source>
        <strain evidence="9">T54</strain>
    </source>
</reference>
<comment type="cofactor">
    <cofactor evidence="1 6">
        <name>FAD</name>
        <dbReference type="ChEBI" id="CHEBI:57692"/>
    </cofactor>
</comment>
<evidence type="ECO:0000256" key="2">
    <source>
        <dbReference type="ARBA" id="ARBA00007330"/>
    </source>
</evidence>
<evidence type="ECO:0000256" key="3">
    <source>
        <dbReference type="ARBA" id="ARBA00022630"/>
    </source>
</evidence>
<dbReference type="GO" id="GO:0009331">
    <property type="term" value="C:glycerol-3-phosphate dehydrogenase (FAD) complex"/>
    <property type="evidence" value="ECO:0007669"/>
    <property type="project" value="UniProtKB-UniRule"/>
</dbReference>
<dbReference type="RefSeq" id="WP_070252064.1">
    <property type="nucleotide sequence ID" value="NZ_LROM01000152.1"/>
</dbReference>
<feature type="domain" description="FAD dependent oxidoreductase" evidence="7">
    <location>
        <begin position="11"/>
        <end position="361"/>
    </location>
</feature>
<dbReference type="GO" id="GO:0004368">
    <property type="term" value="F:glycerol-3-phosphate dehydrogenase (quinone) activity"/>
    <property type="evidence" value="ECO:0007669"/>
    <property type="project" value="UniProtKB-EC"/>
</dbReference>
<dbReference type="PRINTS" id="PR01001">
    <property type="entry name" value="FADG3PDH"/>
</dbReference>
<keyword evidence="4" id="KW-0274">FAD</keyword>
<dbReference type="Proteomes" id="UP000175989">
    <property type="component" value="Unassembled WGS sequence"/>
</dbReference>
<sequence length="511" mass="56702">MAEPQHTLDCDVLIVGGGINGAGIARDAAGRGLSVVLCEKDDLAAHTSSASTKLIHGGLRYLEYYEFNLVRKALIEREVLLRAAPHIMWPLRFVMPHSKGQRSALLIRAGLWLYDTLAKRELLPRSAAINLRCHSAGKPLKPEFRCGFAYSDGWVDDARLVVLNAMDACEKGATILTQARVDTLTRKGAGWEAIIDKPTCGGIRVNARYVVNAAGPWTAQMLHTATPKDGAGHLRLVKGSHIVVRRMFDHDNAYIFQNRDGRIVFAIPYERDFTLIGTTDIDYKGDANGVAIDDTEIAYLCQLASEYFVKPVAPSDVVWTYSGVRPLLDDGADAKAVTRDYKLEVDSDGAPILSIFGGKITTYRKLAEEAVELIAKALDNRHGNWTAHACLPGGDLYGAEPQNKSVLGFDEWVRNVQNHYAWLPPLLVVRYTRAYGTRIHTLLRDRATVADMGAEIVPGLYEVEVAYLRKYEWARTARDILWRRSKLGLHLAPEAATTLQAWLTAHPMQFK</sequence>
<dbReference type="SUPFAM" id="SSF54373">
    <property type="entry name" value="FAD-linked reductases, C-terminal domain"/>
    <property type="match status" value="1"/>
</dbReference>
<keyword evidence="3 6" id="KW-0285">Flavoprotein</keyword>
<dbReference type="NCBIfam" id="NF009906">
    <property type="entry name" value="PRK13369.1"/>
    <property type="match status" value="1"/>
</dbReference>
<dbReference type="Gene3D" id="3.30.9.10">
    <property type="entry name" value="D-Amino Acid Oxidase, subunit A, domain 2"/>
    <property type="match status" value="1"/>
</dbReference>
<evidence type="ECO:0000256" key="4">
    <source>
        <dbReference type="ARBA" id="ARBA00022827"/>
    </source>
</evidence>
<dbReference type="PANTHER" id="PTHR11985:SF15">
    <property type="entry name" value="GLYCEROL-3-PHOSPHATE DEHYDROGENASE, MITOCHONDRIAL"/>
    <property type="match status" value="1"/>
</dbReference>
<dbReference type="PROSITE" id="PS00977">
    <property type="entry name" value="FAD_G3PDH_1"/>
    <property type="match status" value="1"/>
</dbReference>
<dbReference type="Pfam" id="PF01266">
    <property type="entry name" value="DAO"/>
    <property type="match status" value="1"/>
</dbReference>
<comment type="catalytic activity">
    <reaction evidence="6">
        <text>a quinone + sn-glycerol 3-phosphate = dihydroxyacetone phosphate + a quinol</text>
        <dbReference type="Rhea" id="RHEA:18977"/>
        <dbReference type="ChEBI" id="CHEBI:24646"/>
        <dbReference type="ChEBI" id="CHEBI:57597"/>
        <dbReference type="ChEBI" id="CHEBI:57642"/>
        <dbReference type="ChEBI" id="CHEBI:132124"/>
        <dbReference type="EC" id="1.1.5.3"/>
    </reaction>
</comment>
<dbReference type="GO" id="GO:0046168">
    <property type="term" value="P:glycerol-3-phosphate catabolic process"/>
    <property type="evidence" value="ECO:0007669"/>
    <property type="project" value="TreeGrafter"/>
</dbReference>
<dbReference type="InterPro" id="IPR006076">
    <property type="entry name" value="FAD-dep_OxRdtase"/>
</dbReference>
<evidence type="ECO:0000259" key="7">
    <source>
        <dbReference type="Pfam" id="PF01266"/>
    </source>
</evidence>
<evidence type="ECO:0000313" key="8">
    <source>
        <dbReference type="EMBL" id="OEZ91605.1"/>
    </source>
</evidence>
<keyword evidence="5 6" id="KW-0560">Oxidoreductase</keyword>
<dbReference type="SUPFAM" id="SSF51905">
    <property type="entry name" value="FAD/NAD(P)-binding domain"/>
    <property type="match status" value="1"/>
</dbReference>
<dbReference type="EMBL" id="LROM01000152">
    <property type="protein sequence ID" value="OEZ91605.1"/>
    <property type="molecule type" value="Genomic_DNA"/>
</dbReference>
<keyword evidence="9" id="KW-1185">Reference proteome</keyword>
<dbReference type="OrthoDB" id="9766796at2"/>